<evidence type="ECO:0000256" key="1">
    <source>
        <dbReference type="SAM" id="MobiDB-lite"/>
    </source>
</evidence>
<proteinExistence type="predicted"/>
<dbReference type="Proteomes" id="UP000005238">
    <property type="component" value="Unassembled WGS sequence"/>
</dbReference>
<protein>
    <recommendedName>
        <fullName evidence="4">START domain-containing protein</fullName>
    </recommendedName>
</protein>
<feature type="region of interest" description="Disordered" evidence="1">
    <location>
        <begin position="52"/>
        <end position="89"/>
    </location>
</feature>
<reference evidence="3" key="1">
    <citation type="journal article" date="2006" name="Science">
        <title>Phytophthora genome sequences uncover evolutionary origins and mechanisms of pathogenesis.</title>
        <authorList>
            <person name="Tyler B.M."/>
            <person name="Tripathy S."/>
            <person name="Zhang X."/>
            <person name="Dehal P."/>
            <person name="Jiang R.H."/>
            <person name="Aerts A."/>
            <person name="Arredondo F.D."/>
            <person name="Baxter L."/>
            <person name="Bensasson D."/>
            <person name="Beynon J.L."/>
            <person name="Chapman J."/>
            <person name="Damasceno C.M."/>
            <person name="Dorrance A.E."/>
            <person name="Dou D."/>
            <person name="Dickerman A.W."/>
            <person name="Dubchak I.L."/>
            <person name="Garbelotto M."/>
            <person name="Gijzen M."/>
            <person name="Gordon S.G."/>
            <person name="Govers F."/>
            <person name="Grunwald N.J."/>
            <person name="Huang W."/>
            <person name="Ivors K.L."/>
            <person name="Jones R.W."/>
            <person name="Kamoun S."/>
            <person name="Krampis K."/>
            <person name="Lamour K.H."/>
            <person name="Lee M.K."/>
            <person name="McDonald W.H."/>
            <person name="Medina M."/>
            <person name="Meijer H.J."/>
            <person name="Nordberg E.K."/>
            <person name="Maclean D.J."/>
            <person name="Ospina-Giraldo M.D."/>
            <person name="Morris P.F."/>
            <person name="Phuntumart V."/>
            <person name="Putnam N.H."/>
            <person name="Rash S."/>
            <person name="Rose J.K."/>
            <person name="Sakihama Y."/>
            <person name="Salamov A.A."/>
            <person name="Savidor A."/>
            <person name="Scheuring C.F."/>
            <person name="Smith B.M."/>
            <person name="Sobral B.W."/>
            <person name="Terry A."/>
            <person name="Torto-Alalibo T.A."/>
            <person name="Win J."/>
            <person name="Xu Z."/>
            <person name="Zhang H."/>
            <person name="Grigoriev I.V."/>
            <person name="Rokhsar D.S."/>
            <person name="Boore J.L."/>
        </authorList>
    </citation>
    <scope>NUCLEOTIDE SEQUENCE [LARGE SCALE GENOMIC DNA]</scope>
    <source>
        <strain evidence="3">Pr102</strain>
    </source>
</reference>
<organism evidence="2 3">
    <name type="scientific">Phytophthora ramorum</name>
    <name type="common">Sudden oak death agent</name>
    <dbReference type="NCBI Taxonomy" id="164328"/>
    <lineage>
        <taxon>Eukaryota</taxon>
        <taxon>Sar</taxon>
        <taxon>Stramenopiles</taxon>
        <taxon>Oomycota</taxon>
        <taxon>Peronosporomycetes</taxon>
        <taxon>Peronosporales</taxon>
        <taxon>Peronosporaceae</taxon>
        <taxon>Phytophthora</taxon>
    </lineage>
</organism>
<dbReference type="VEuPathDB" id="FungiDB:KRP23_354"/>
<sequence>MSFLPQEGENIVTLQEALAFIETSGGINRDSATFPPLDEIDEFLGSIIEHSPEVVKSHERKTRKPQNTRQKKTTEKKKRVRSAASSSTVLQRRKKAEILSLREQATEMQNVLNQLLSHDENSRIPKLNAKTYADLKAQGQNLSRWHRCALEQYEMKCNSHQVNRQLKKFLSQQWNTSESLRRILQRQSLVQDMDYLMKHESPARFHASLANSDVGRCMAQLEDAVDNMFHHSASQFEVGSAPSLLSPAQTSYKEQRKGDLVEFIVSTPMTCSMADACDVIWNYLKQEQTPGSTPNALQMMVPWTVTHLEDTFQFEKLHYIRKFSEPEKITLVCSDILLLRSKGLKLCSKGYTTITPLPADPLHSCVVRSVLKLRVDSKADQLSDFATDVALGALSKAIRLFWQSEQTRLADEAVRISGESTGSHRIL</sequence>
<dbReference type="InParanoid" id="H3GZQ4"/>
<dbReference type="VEuPathDB" id="FungiDB:KRP22_10464"/>
<dbReference type="HOGENOM" id="CLU_040115_0_0_1"/>
<dbReference type="EnsemblProtists" id="Phyra83308">
    <property type="protein sequence ID" value="Phyra83308"/>
    <property type="gene ID" value="Phyra83308"/>
</dbReference>
<evidence type="ECO:0000313" key="3">
    <source>
        <dbReference type="Proteomes" id="UP000005238"/>
    </source>
</evidence>
<name>H3GZQ4_PHYRM</name>
<reference evidence="2" key="2">
    <citation type="submission" date="2015-06" db="UniProtKB">
        <authorList>
            <consortium name="EnsemblProtists"/>
        </authorList>
    </citation>
    <scope>IDENTIFICATION</scope>
    <source>
        <strain evidence="2">Pr102</strain>
    </source>
</reference>
<evidence type="ECO:0008006" key="4">
    <source>
        <dbReference type="Google" id="ProtNLM"/>
    </source>
</evidence>
<keyword evidence="3" id="KW-1185">Reference proteome</keyword>
<feature type="compositionally biased region" description="Basic residues" evidence="1">
    <location>
        <begin position="58"/>
        <end position="81"/>
    </location>
</feature>
<dbReference type="AlphaFoldDB" id="H3GZQ4"/>
<dbReference type="EMBL" id="DS566083">
    <property type="status" value="NOT_ANNOTATED_CDS"/>
    <property type="molecule type" value="Genomic_DNA"/>
</dbReference>
<evidence type="ECO:0000313" key="2">
    <source>
        <dbReference type="EnsemblProtists" id="Phyra83308"/>
    </source>
</evidence>
<accession>H3GZQ4</accession>